<comment type="caution">
    <text evidence="4">The sequence shown here is derived from an EMBL/GenBank/DDBJ whole genome shotgun (WGS) entry which is preliminary data.</text>
</comment>
<dbReference type="InterPro" id="IPR050231">
    <property type="entry name" value="Iron_ascorbate_oxido_reductase"/>
</dbReference>
<dbReference type="Pfam" id="PF03171">
    <property type="entry name" value="2OG-FeII_Oxy"/>
    <property type="match status" value="1"/>
</dbReference>
<dbReference type="Pfam" id="PF14226">
    <property type="entry name" value="DIOX_N"/>
    <property type="match status" value="1"/>
</dbReference>
<protein>
    <recommendedName>
        <fullName evidence="3">Fe2OG dioxygenase domain-containing protein</fullName>
    </recommendedName>
</protein>
<organism evidence="4 5">
    <name type="scientific">Aspergillus tubingensis</name>
    <dbReference type="NCBI Taxonomy" id="5068"/>
    <lineage>
        <taxon>Eukaryota</taxon>
        <taxon>Fungi</taxon>
        <taxon>Dikarya</taxon>
        <taxon>Ascomycota</taxon>
        <taxon>Pezizomycotina</taxon>
        <taxon>Eurotiomycetes</taxon>
        <taxon>Eurotiomycetidae</taxon>
        <taxon>Eurotiales</taxon>
        <taxon>Aspergillaceae</taxon>
        <taxon>Aspergillus</taxon>
        <taxon>Aspergillus subgen. Circumdati</taxon>
    </lineage>
</organism>
<comment type="similarity">
    <text evidence="1 2">Belongs to the iron/ascorbate-dependent oxidoreductase family.</text>
</comment>
<dbReference type="GO" id="GO:0046872">
    <property type="term" value="F:metal ion binding"/>
    <property type="evidence" value="ECO:0007669"/>
    <property type="project" value="UniProtKB-KW"/>
</dbReference>
<sequence length="348" mass="39048">MVGIEIVEPADIPVIDFQTLSTGTPQKRKTALKQLDDAFQSVGLIHLSNHSIGQDLVDEAFAWFVTLTTPKTTVAGQLLVLPSQVKGFGIKKISSTYTKRARWNGGKTSRQEIPTRVRFPILTSSGIESCQKKYFPALKAFTKRWWDACVEQELQLLQYLCEILEIPDKDLLGKQQNPHFNRSATGWNHYLSVPAQYLTSGQSTRLNAHTDYGQLTLLFQDTTGGLEVKDDEAGVFRPVLPRPGMAIVQVADMLERQSNGRWKSALHRVTIPHHLKHSDPGDGTLIERYSIGFFIQPDFDLVIKPLPGCEAKGRWSSLEWEDEITAGEWLTRRVALEYQQKGSSKSAA</sequence>
<dbReference type="Gene3D" id="2.60.120.330">
    <property type="entry name" value="B-lactam Antibiotic, Isopenicillin N Synthase, Chain"/>
    <property type="match status" value="1"/>
</dbReference>
<reference evidence="4" key="1">
    <citation type="submission" date="2022-07" db="EMBL/GenBank/DDBJ databases">
        <title>Taxonomy of Aspergillus series Nigri: significant species reduction supported by multi-species coalescent approaches.</title>
        <authorList>
            <person name="Bian C."/>
            <person name="Kusuya Y."/>
            <person name="Sklenar F."/>
            <person name="D'hooge E."/>
            <person name="Yaguchi T."/>
            <person name="Takahashi H."/>
            <person name="Hubka V."/>
        </authorList>
    </citation>
    <scope>NUCLEOTIDE SEQUENCE</scope>
    <source>
        <strain evidence="4">IFM 56815</strain>
    </source>
</reference>
<dbReference type="PANTHER" id="PTHR47990">
    <property type="entry name" value="2-OXOGLUTARATE (2OG) AND FE(II)-DEPENDENT OXYGENASE SUPERFAMILY PROTEIN-RELATED"/>
    <property type="match status" value="1"/>
</dbReference>
<evidence type="ECO:0000256" key="2">
    <source>
        <dbReference type="RuleBase" id="RU003682"/>
    </source>
</evidence>
<evidence type="ECO:0000259" key="3">
    <source>
        <dbReference type="PROSITE" id="PS51471"/>
    </source>
</evidence>
<dbReference type="Proteomes" id="UP001144157">
    <property type="component" value="Unassembled WGS sequence"/>
</dbReference>
<proteinExistence type="inferred from homology"/>
<keyword evidence="2" id="KW-0560">Oxidoreductase</keyword>
<dbReference type="GO" id="GO:0044283">
    <property type="term" value="P:small molecule biosynthetic process"/>
    <property type="evidence" value="ECO:0007669"/>
    <property type="project" value="UniProtKB-ARBA"/>
</dbReference>
<dbReference type="EMBL" id="BRPE01000001">
    <property type="protein sequence ID" value="GLA79914.1"/>
    <property type="molecule type" value="Genomic_DNA"/>
</dbReference>
<accession>A0A9W6AFB2</accession>
<keyword evidence="2" id="KW-0479">Metal-binding</keyword>
<dbReference type="InterPro" id="IPR044861">
    <property type="entry name" value="IPNS-like_FE2OG_OXY"/>
</dbReference>
<evidence type="ECO:0000256" key="1">
    <source>
        <dbReference type="ARBA" id="ARBA00008056"/>
    </source>
</evidence>
<gene>
    <name evidence="4" type="ORF">AtubIFM56815_000718</name>
</gene>
<dbReference type="GO" id="GO:0016491">
    <property type="term" value="F:oxidoreductase activity"/>
    <property type="evidence" value="ECO:0007669"/>
    <property type="project" value="UniProtKB-KW"/>
</dbReference>
<dbReference type="SUPFAM" id="SSF51197">
    <property type="entry name" value="Clavaminate synthase-like"/>
    <property type="match status" value="1"/>
</dbReference>
<dbReference type="InterPro" id="IPR026992">
    <property type="entry name" value="DIOX_N"/>
</dbReference>
<dbReference type="PROSITE" id="PS51471">
    <property type="entry name" value="FE2OG_OXY"/>
    <property type="match status" value="1"/>
</dbReference>
<name>A0A9W6AFB2_ASPTU</name>
<evidence type="ECO:0000313" key="5">
    <source>
        <dbReference type="Proteomes" id="UP001144157"/>
    </source>
</evidence>
<dbReference type="InterPro" id="IPR027443">
    <property type="entry name" value="IPNS-like_sf"/>
</dbReference>
<keyword evidence="2" id="KW-0408">Iron</keyword>
<feature type="domain" description="Fe2OG dioxygenase" evidence="3">
    <location>
        <begin position="186"/>
        <end position="297"/>
    </location>
</feature>
<dbReference type="InterPro" id="IPR005123">
    <property type="entry name" value="Oxoglu/Fe-dep_dioxygenase_dom"/>
</dbReference>
<evidence type="ECO:0000313" key="4">
    <source>
        <dbReference type="EMBL" id="GLA79914.1"/>
    </source>
</evidence>
<dbReference type="AlphaFoldDB" id="A0A9W6AFB2"/>